<evidence type="ECO:0000313" key="2">
    <source>
        <dbReference type="EMBL" id="KHE93426.1"/>
    </source>
</evidence>
<protein>
    <submittedName>
        <fullName evidence="2">Uncharacterized protein</fullName>
    </submittedName>
</protein>
<accession>A0A0B0EN67</accession>
<dbReference type="EMBL" id="JRYO01000058">
    <property type="protein sequence ID" value="KHE93426.1"/>
    <property type="molecule type" value="Genomic_DNA"/>
</dbReference>
<sequence>MSVYLLNLATRGAGLCPMNSIRPRKSIFESSNVTSAFINNAPNETVSDGLDRFYNPSEQAKPARRDFQSLKNVETHLVTPGVLSDNLPTNSMAESVVEDFAVPMDSSNGKTSKIKHPELSTQLSEETQLDSHAPQQAIDSTTKAPEPMEEFGNTPNVSEISTPSLIKDVPSNYQEVSSLSPLQSYVKDKQEIKKPVPPSKIEKTNILPIRQTIFSKVGSVIKKAAIQPETKQTVKINIGKVEVRAAPTQQPHTAPPSQKPARSGFGDYLLVRNYGFSEH</sequence>
<feature type="region of interest" description="Disordered" evidence="1">
    <location>
        <begin position="106"/>
        <end position="138"/>
    </location>
</feature>
<evidence type="ECO:0000313" key="3">
    <source>
        <dbReference type="Proteomes" id="UP000030652"/>
    </source>
</evidence>
<dbReference type="Proteomes" id="UP000030652">
    <property type="component" value="Unassembled WGS sequence"/>
</dbReference>
<dbReference type="AlphaFoldDB" id="A0A0B0EN67"/>
<gene>
    <name evidence="2" type="ORF">SCABRO_00852</name>
</gene>
<feature type="region of interest" description="Disordered" evidence="1">
    <location>
        <begin position="245"/>
        <end position="264"/>
    </location>
</feature>
<name>A0A0B0EN67_9BACT</name>
<reference evidence="2 3" key="1">
    <citation type="submission" date="2014-10" db="EMBL/GenBank/DDBJ databases">
        <title>Draft genome of anammox bacterium scalindua brodae, obtained using differential coverage binning of sequence data from two enrichment reactors.</title>
        <authorList>
            <person name="Speth D.R."/>
            <person name="Russ L."/>
            <person name="Kartal B."/>
            <person name="Op den Camp H.J."/>
            <person name="Dutilh B.E."/>
            <person name="Jetten M.S."/>
        </authorList>
    </citation>
    <scope>NUCLEOTIDE SEQUENCE [LARGE SCALE GENOMIC DNA]</scope>
    <source>
        <strain evidence="2">RU1</strain>
    </source>
</reference>
<comment type="caution">
    <text evidence="2">The sequence shown here is derived from an EMBL/GenBank/DDBJ whole genome shotgun (WGS) entry which is preliminary data.</text>
</comment>
<proteinExistence type="predicted"/>
<organism evidence="2 3">
    <name type="scientific">Candidatus Scalindua brodae</name>
    <dbReference type="NCBI Taxonomy" id="237368"/>
    <lineage>
        <taxon>Bacteria</taxon>
        <taxon>Pseudomonadati</taxon>
        <taxon>Planctomycetota</taxon>
        <taxon>Candidatus Brocadiia</taxon>
        <taxon>Candidatus Brocadiales</taxon>
        <taxon>Candidatus Scalinduaceae</taxon>
        <taxon>Candidatus Scalindua</taxon>
    </lineage>
</organism>
<evidence type="ECO:0000256" key="1">
    <source>
        <dbReference type="SAM" id="MobiDB-lite"/>
    </source>
</evidence>